<organism evidence="3 4">
    <name type="scientific">Cystoisospora suis</name>
    <dbReference type="NCBI Taxonomy" id="483139"/>
    <lineage>
        <taxon>Eukaryota</taxon>
        <taxon>Sar</taxon>
        <taxon>Alveolata</taxon>
        <taxon>Apicomplexa</taxon>
        <taxon>Conoidasida</taxon>
        <taxon>Coccidia</taxon>
        <taxon>Eucoccidiorida</taxon>
        <taxon>Eimeriorina</taxon>
        <taxon>Sarcocystidae</taxon>
        <taxon>Cystoisospora</taxon>
    </lineage>
</organism>
<evidence type="ECO:0000256" key="2">
    <source>
        <dbReference type="SAM" id="MobiDB-lite"/>
    </source>
</evidence>
<feature type="compositionally biased region" description="Basic and acidic residues" evidence="2">
    <location>
        <begin position="252"/>
        <end position="265"/>
    </location>
</feature>
<dbReference type="Proteomes" id="UP000221165">
    <property type="component" value="Unassembled WGS sequence"/>
</dbReference>
<dbReference type="VEuPathDB" id="ToxoDB:CSUI_009904"/>
<evidence type="ECO:0000256" key="1">
    <source>
        <dbReference type="SAM" id="Coils"/>
    </source>
</evidence>
<feature type="compositionally biased region" description="Basic and acidic residues" evidence="2">
    <location>
        <begin position="428"/>
        <end position="447"/>
    </location>
</feature>
<dbReference type="AlphaFoldDB" id="A0A2C6KIF0"/>
<reference evidence="3 4" key="1">
    <citation type="journal article" date="2017" name="Int. J. Parasitol.">
        <title>The genome of the protozoan parasite Cystoisospora suis and a reverse vaccinology approach to identify vaccine candidates.</title>
        <authorList>
            <person name="Palmieri N."/>
            <person name="Shrestha A."/>
            <person name="Ruttkowski B."/>
            <person name="Beck T."/>
            <person name="Vogl C."/>
            <person name="Tomley F."/>
            <person name="Blake D.P."/>
            <person name="Joachim A."/>
        </authorList>
    </citation>
    <scope>NUCLEOTIDE SEQUENCE [LARGE SCALE GENOMIC DNA]</scope>
    <source>
        <strain evidence="3 4">Wien I</strain>
    </source>
</reference>
<name>A0A2C6KIF0_9APIC</name>
<dbReference type="RefSeq" id="XP_067918011.1">
    <property type="nucleotide sequence ID" value="XM_068070013.1"/>
</dbReference>
<feature type="compositionally biased region" description="Basic and acidic residues" evidence="2">
    <location>
        <begin position="353"/>
        <end position="362"/>
    </location>
</feature>
<evidence type="ECO:0000313" key="4">
    <source>
        <dbReference type="Proteomes" id="UP000221165"/>
    </source>
</evidence>
<feature type="compositionally biased region" description="Basic and acidic residues" evidence="2">
    <location>
        <begin position="587"/>
        <end position="599"/>
    </location>
</feature>
<sequence length="638" mass="71664">MFDGSFSSSTFFLSAGALVSEKLGISIGSPPGKEPLTDSSSPFSFLSSSSSFSLSSSSVVSCSPLSSAARKLLLELRQKEEERADDEEDEDEAIDAEILYIEEKERRDLLKEGEKKNLHSHILDPYNYHREVADCMRRRAALHSSSSFSFSSLGKVKDRREEVLKCEGEKKKKICRLLLLLPFPPSPLQGDRLLSLFSLSSSSSLSLSSFLSEFMFLSVPPFRENLSIPFSPLPSTCSVLSSLKKIKANHPEGEKVSGLLPREKEEAEETALSFSSTKRRRYQGGDRVCGNREAKREEEGESRRRSSSPQSIRDKGSRPPHSSSFTLLPFSSSSFHHQGGLCVSPLLYHENEEEKKKSKESTHPSSILKEGEKEEADSDEDPSRKKEGKSLPWHATSFHSLEDLGWSIDAYGRVVSLFSSSKKKPGEKRRDLLGEEEEEMKRRQERKEEDEDDEVNRLGETHPSSSSDTEEKKKKTKKLSNSQSKQMDESHRGEEEQQQQREEEEEGGETRRKEDQEKEEEESSETPETDRKKKNSNSSSSSDTPDEVDCEGLKLSLSDEIFFSFLLGGSVSTLPSSSSTLQGCLAEETHESRRNEKTSSHRLSSSSLGCCHMSLVDSLFPPLILPPYLSREEEERYS</sequence>
<keyword evidence="1" id="KW-0175">Coiled coil</keyword>
<feature type="compositionally biased region" description="Basic and acidic residues" evidence="2">
    <location>
        <begin position="486"/>
        <end position="501"/>
    </location>
</feature>
<feature type="compositionally biased region" description="Basic and acidic residues" evidence="2">
    <location>
        <begin position="289"/>
        <end position="304"/>
    </location>
</feature>
<accession>A0A2C6KIF0</accession>
<feature type="coiled-coil region" evidence="1">
    <location>
        <begin position="69"/>
        <end position="97"/>
    </location>
</feature>
<keyword evidence="4" id="KW-1185">Reference proteome</keyword>
<comment type="caution">
    <text evidence="3">The sequence shown here is derived from an EMBL/GenBank/DDBJ whole genome shotgun (WGS) entry which is preliminary data.</text>
</comment>
<dbReference type="EMBL" id="MIGC01006284">
    <property type="protein sequence ID" value="PHJ16282.1"/>
    <property type="molecule type" value="Genomic_DNA"/>
</dbReference>
<feature type="region of interest" description="Disordered" evidence="2">
    <location>
        <begin position="585"/>
        <end position="606"/>
    </location>
</feature>
<feature type="region of interest" description="Disordered" evidence="2">
    <location>
        <begin position="417"/>
        <end position="551"/>
    </location>
</feature>
<feature type="compositionally biased region" description="Acidic residues" evidence="2">
    <location>
        <begin position="517"/>
        <end position="527"/>
    </location>
</feature>
<protein>
    <submittedName>
        <fullName evidence="3">Uncharacterized protein</fullName>
    </submittedName>
</protein>
<evidence type="ECO:0000313" key="3">
    <source>
        <dbReference type="EMBL" id="PHJ16282.1"/>
    </source>
</evidence>
<feature type="region of interest" description="Disordered" evidence="2">
    <location>
        <begin position="252"/>
        <end position="325"/>
    </location>
</feature>
<feature type="region of interest" description="Disordered" evidence="2">
    <location>
        <begin position="353"/>
        <end position="395"/>
    </location>
</feature>
<proteinExistence type="predicted"/>
<feature type="compositionally biased region" description="Low complexity" evidence="2">
    <location>
        <begin position="39"/>
        <end position="59"/>
    </location>
</feature>
<feature type="region of interest" description="Disordered" evidence="2">
    <location>
        <begin position="29"/>
        <end position="59"/>
    </location>
</feature>
<gene>
    <name evidence="3" type="ORF">CSUI_009904</name>
</gene>
<dbReference type="GeneID" id="94433224"/>